<keyword evidence="2" id="KW-1133">Transmembrane helix</keyword>
<protein>
    <submittedName>
        <fullName evidence="3">Uncharacterized protein</fullName>
    </submittedName>
</protein>
<organism evidence="3 4">
    <name type="scientific">Tremella mesenterica</name>
    <name type="common">Jelly fungus</name>
    <dbReference type="NCBI Taxonomy" id="5217"/>
    <lineage>
        <taxon>Eukaryota</taxon>
        <taxon>Fungi</taxon>
        <taxon>Dikarya</taxon>
        <taxon>Basidiomycota</taxon>
        <taxon>Agaricomycotina</taxon>
        <taxon>Tremellomycetes</taxon>
        <taxon>Tremellales</taxon>
        <taxon>Tremellaceae</taxon>
        <taxon>Tremella</taxon>
    </lineage>
</organism>
<evidence type="ECO:0000313" key="4">
    <source>
        <dbReference type="Proteomes" id="UP000289152"/>
    </source>
</evidence>
<feature type="transmembrane region" description="Helical" evidence="2">
    <location>
        <begin position="106"/>
        <end position="127"/>
    </location>
</feature>
<evidence type="ECO:0000256" key="2">
    <source>
        <dbReference type="SAM" id="Phobius"/>
    </source>
</evidence>
<feature type="transmembrane region" description="Helical" evidence="2">
    <location>
        <begin position="253"/>
        <end position="275"/>
    </location>
</feature>
<feature type="compositionally biased region" description="Basic and acidic residues" evidence="1">
    <location>
        <begin position="332"/>
        <end position="344"/>
    </location>
</feature>
<gene>
    <name evidence="3" type="ORF">M231_03461</name>
</gene>
<dbReference type="InterPro" id="IPR052786">
    <property type="entry name" value="Spore_wall_assembly"/>
</dbReference>
<dbReference type="PANTHER" id="PTHR34292:SF2">
    <property type="entry name" value="OUTER SPORE WALL PROTEIN LDS1"/>
    <property type="match status" value="1"/>
</dbReference>
<dbReference type="VEuPathDB" id="FungiDB:TREMEDRAFT_41834"/>
<accession>A0A4Q1BN14</accession>
<dbReference type="EMBL" id="SDIL01000034">
    <property type="protein sequence ID" value="RXK39241.1"/>
    <property type="molecule type" value="Genomic_DNA"/>
</dbReference>
<dbReference type="STRING" id="5217.A0A4Q1BN14"/>
<feature type="region of interest" description="Disordered" evidence="1">
    <location>
        <begin position="332"/>
        <end position="367"/>
    </location>
</feature>
<name>A0A4Q1BN14_TREME</name>
<dbReference type="PANTHER" id="PTHR34292">
    <property type="entry name" value="OUTER SPORE WALL PROTEIN LDS1"/>
    <property type="match status" value="1"/>
</dbReference>
<reference evidence="3 4" key="1">
    <citation type="submission" date="2016-06" db="EMBL/GenBank/DDBJ databases">
        <title>Evolution of pathogenesis and genome organization in the Tremellales.</title>
        <authorList>
            <person name="Cuomo C."/>
            <person name="Litvintseva A."/>
            <person name="Heitman J."/>
            <person name="Chen Y."/>
            <person name="Sun S."/>
            <person name="Springer D."/>
            <person name="Dromer F."/>
            <person name="Young S."/>
            <person name="Zeng Q."/>
            <person name="Chapman S."/>
            <person name="Gujja S."/>
            <person name="Saif S."/>
            <person name="Birren B."/>
        </authorList>
    </citation>
    <scope>NUCLEOTIDE SEQUENCE [LARGE SCALE GENOMIC DNA]</scope>
    <source>
        <strain evidence="3 4">ATCC 28783</strain>
    </source>
</reference>
<evidence type="ECO:0000313" key="3">
    <source>
        <dbReference type="EMBL" id="RXK39241.1"/>
    </source>
</evidence>
<dbReference type="OrthoDB" id="10012223at2759"/>
<dbReference type="AlphaFoldDB" id="A0A4Q1BN14"/>
<dbReference type="Proteomes" id="UP000289152">
    <property type="component" value="Unassembled WGS sequence"/>
</dbReference>
<evidence type="ECO:0000256" key="1">
    <source>
        <dbReference type="SAM" id="MobiDB-lite"/>
    </source>
</evidence>
<comment type="caution">
    <text evidence="3">The sequence shown here is derived from an EMBL/GenBank/DDBJ whole genome shotgun (WGS) entry which is preliminary data.</text>
</comment>
<proteinExistence type="predicted"/>
<dbReference type="InParanoid" id="A0A4Q1BN14"/>
<sequence length="367" mass="41223">MPSELLQFPPLYTLVGIYRILTDPLVRTPVLDKIRHASIRGLIVGALYAAGTWRPMGWFVRRFLVGGQRFLGIGLGSRGKVGEAVGESMGGVVHVGMGRLSVPVDLVLYTHMLVLLPQLSSILRFFIYKNLRIARSRAYALTVSSRGKPSEFWSQGYVEEWANPPKPRPGDMVKGSRRSTEARWVSWILWWPTQIVIRHYLLIPLSPNLPLLAPLFTSTLRALTTAEYLHTPYFDIKGMSAEERWRWVEERKWAYRSFGFAASVLESIPILGLFLSITNRIGAAMWAFDLEKRQHLFSHQALQPLPPSQVGFFGSGGVSNTDLNIQAAEEEIERRWSQKPHDDSTSPAIELQGSGLGVSEAGKEKVL</sequence>
<keyword evidence="2" id="KW-0472">Membrane</keyword>
<keyword evidence="2" id="KW-0812">Transmembrane</keyword>
<keyword evidence="4" id="KW-1185">Reference proteome</keyword>